<dbReference type="Proteomes" id="UP001363151">
    <property type="component" value="Unassembled WGS sequence"/>
</dbReference>
<evidence type="ECO:0000256" key="1">
    <source>
        <dbReference type="SAM" id="Phobius"/>
    </source>
</evidence>
<proteinExistence type="predicted"/>
<evidence type="ECO:0000313" key="2">
    <source>
        <dbReference type="EMBL" id="KAK7242476.1"/>
    </source>
</evidence>
<name>A0ABR1G1Y6_AURAN</name>
<reference evidence="2 3" key="1">
    <citation type="submission" date="2024-03" db="EMBL/GenBank/DDBJ databases">
        <title>Aureococcus anophagefferens CCMP1851 and Kratosvirus quantuckense: Draft genome of a second virus-susceptible host strain in the model system.</title>
        <authorList>
            <person name="Chase E."/>
            <person name="Truchon A.R."/>
            <person name="Schepens W."/>
            <person name="Wilhelm S.W."/>
        </authorList>
    </citation>
    <scope>NUCLEOTIDE SEQUENCE [LARGE SCALE GENOMIC DNA]</scope>
    <source>
        <strain evidence="2 3">CCMP1851</strain>
    </source>
</reference>
<sequence length="80" mass="8759">MITPKLMGRSSGVRGALERFAKSIATAIDETARTTMFVIKKKSAAKSNAEWAAVKSTFMQLGIYFIAVRVMYVAGSRLRA</sequence>
<organism evidence="2 3">
    <name type="scientific">Aureococcus anophagefferens</name>
    <name type="common">Harmful bloom alga</name>
    <dbReference type="NCBI Taxonomy" id="44056"/>
    <lineage>
        <taxon>Eukaryota</taxon>
        <taxon>Sar</taxon>
        <taxon>Stramenopiles</taxon>
        <taxon>Ochrophyta</taxon>
        <taxon>Pelagophyceae</taxon>
        <taxon>Pelagomonadales</taxon>
        <taxon>Pelagomonadaceae</taxon>
        <taxon>Aureococcus</taxon>
    </lineage>
</organism>
<protein>
    <recommendedName>
        <fullName evidence="4">ABC transmembrane type-1 domain-containing protein</fullName>
    </recommendedName>
</protein>
<gene>
    <name evidence="2" type="ORF">SO694_00017124</name>
</gene>
<keyword evidence="1" id="KW-0472">Membrane</keyword>
<keyword evidence="3" id="KW-1185">Reference proteome</keyword>
<feature type="transmembrane region" description="Helical" evidence="1">
    <location>
        <begin position="57"/>
        <end position="75"/>
    </location>
</feature>
<evidence type="ECO:0000313" key="3">
    <source>
        <dbReference type="Proteomes" id="UP001363151"/>
    </source>
</evidence>
<dbReference type="EMBL" id="JBBJCI010000142">
    <property type="protein sequence ID" value="KAK7242476.1"/>
    <property type="molecule type" value="Genomic_DNA"/>
</dbReference>
<accession>A0ABR1G1Y6</accession>
<keyword evidence="1" id="KW-0812">Transmembrane</keyword>
<keyword evidence="1" id="KW-1133">Transmembrane helix</keyword>
<comment type="caution">
    <text evidence="2">The sequence shown here is derived from an EMBL/GenBank/DDBJ whole genome shotgun (WGS) entry which is preliminary data.</text>
</comment>
<evidence type="ECO:0008006" key="4">
    <source>
        <dbReference type="Google" id="ProtNLM"/>
    </source>
</evidence>